<reference evidence="1 2" key="1">
    <citation type="submission" date="2020-08" db="EMBL/GenBank/DDBJ databases">
        <title>Winkia gen. nov., sp. nov., isolated from faeces of the Anser albifrons in China.</title>
        <authorList>
            <person name="Liu Q."/>
        </authorList>
    </citation>
    <scope>NUCLEOTIDE SEQUENCE [LARGE SCALE GENOMIC DNA]</scope>
    <source>
        <strain evidence="1 2">C62</strain>
    </source>
</reference>
<protein>
    <submittedName>
        <fullName evidence="1">Uncharacterized protein</fullName>
    </submittedName>
</protein>
<organism evidence="1 2">
    <name type="scientific">Nanchangia anserum</name>
    <dbReference type="NCBI Taxonomy" id="2692125"/>
    <lineage>
        <taxon>Bacteria</taxon>
        <taxon>Bacillati</taxon>
        <taxon>Actinomycetota</taxon>
        <taxon>Actinomycetes</taxon>
        <taxon>Actinomycetales</taxon>
        <taxon>Actinomycetaceae</taxon>
        <taxon>Nanchangia</taxon>
    </lineage>
</organism>
<proteinExistence type="predicted"/>
<comment type="caution">
    <text evidence="1">The sequence shown here is derived from an EMBL/GenBank/DDBJ whole genome shotgun (WGS) entry which is preliminary data.</text>
</comment>
<dbReference type="Proteomes" id="UP000627538">
    <property type="component" value="Unassembled WGS sequence"/>
</dbReference>
<dbReference type="RefSeq" id="WP_191071871.1">
    <property type="nucleotide sequence ID" value="NZ_JACRUO010000001.1"/>
</dbReference>
<accession>A0A8I0GCQ0</accession>
<gene>
    <name evidence="1" type="ORF">H8R10_06390</name>
</gene>
<evidence type="ECO:0000313" key="1">
    <source>
        <dbReference type="EMBL" id="MBD3689851.1"/>
    </source>
</evidence>
<name>A0A8I0GCQ0_9ACTO</name>
<keyword evidence="2" id="KW-1185">Reference proteome</keyword>
<sequence length="222" mass="24903">MTTPVPFTLTTHAEANNNRLPDLPNPAHDPSGKSVLLTIHFERATLTLGTGYPLADNKIGVPVYNGAICTGYIVFPDSVSQLEAVEETARQCKWAGALKCNHGGRGLLVDEATIETWPEIRTLSDEPVWREPWGGHRYNTWTLNYDGYETEVIDVGVDRYGWRYVALDIPRRHELTRVVIELFIPPAPTETPFERRLCDAVDEVWAAEAKDTEADEPTEVDE</sequence>
<evidence type="ECO:0000313" key="2">
    <source>
        <dbReference type="Proteomes" id="UP000627538"/>
    </source>
</evidence>
<dbReference type="EMBL" id="JACRUO010000001">
    <property type="protein sequence ID" value="MBD3689851.1"/>
    <property type="molecule type" value="Genomic_DNA"/>
</dbReference>
<dbReference type="AlphaFoldDB" id="A0A8I0GCQ0"/>